<dbReference type="Proteomes" id="UP000726737">
    <property type="component" value="Unassembled WGS sequence"/>
</dbReference>
<sequence length="205" mass="22631">MTSTSESHNDTRSPSPPSSDSSNSSSGSCKSVQFSRFIKISFTYPGDEYDRSALEPAKLTFSEASELLQLRCHWRQEMSDRMDALDGNKDVDGSDDTPNCQSGAPQQCPYNGRHHTHALLQQSTSATSLHSSPPCSPVLSHHDSGSSSSSDDEYDPTLSPQHPLSLASHQQQQHRRLERFGGSRDGMMHRHSRLDQSKENVQCIA</sequence>
<dbReference type="EMBL" id="JAAAJA010000506">
    <property type="protein sequence ID" value="KAG0252671.1"/>
    <property type="molecule type" value="Genomic_DNA"/>
</dbReference>
<proteinExistence type="predicted"/>
<accession>A0A9P6PTH8</accession>
<dbReference type="OrthoDB" id="5596610at2759"/>
<feature type="compositionally biased region" description="Low complexity" evidence="1">
    <location>
        <begin position="18"/>
        <end position="30"/>
    </location>
</feature>
<keyword evidence="3" id="KW-1185">Reference proteome</keyword>
<feature type="region of interest" description="Disordered" evidence="1">
    <location>
        <begin position="1"/>
        <end position="30"/>
    </location>
</feature>
<name>A0A9P6PTH8_9FUNG</name>
<feature type="compositionally biased region" description="Polar residues" evidence="1">
    <location>
        <begin position="119"/>
        <end position="133"/>
    </location>
</feature>
<feature type="compositionally biased region" description="Polar residues" evidence="1">
    <location>
        <begin position="96"/>
        <end position="109"/>
    </location>
</feature>
<feature type="compositionally biased region" description="Basic and acidic residues" evidence="1">
    <location>
        <begin position="178"/>
        <end position="198"/>
    </location>
</feature>
<dbReference type="AlphaFoldDB" id="A0A9P6PTH8"/>
<protein>
    <submittedName>
        <fullName evidence="2">Uncharacterized protein</fullName>
    </submittedName>
</protein>
<reference evidence="2" key="1">
    <citation type="journal article" date="2020" name="Fungal Divers.">
        <title>Resolving the Mortierellaceae phylogeny through synthesis of multi-gene phylogenetics and phylogenomics.</title>
        <authorList>
            <person name="Vandepol N."/>
            <person name="Liber J."/>
            <person name="Desiro A."/>
            <person name="Na H."/>
            <person name="Kennedy M."/>
            <person name="Barry K."/>
            <person name="Grigoriev I.V."/>
            <person name="Miller A.N."/>
            <person name="O'Donnell K."/>
            <person name="Stajich J.E."/>
            <person name="Bonito G."/>
        </authorList>
    </citation>
    <scope>NUCLEOTIDE SEQUENCE</scope>
    <source>
        <strain evidence="2">KOD948</strain>
    </source>
</reference>
<comment type="caution">
    <text evidence="2">The sequence shown here is derived from an EMBL/GenBank/DDBJ whole genome shotgun (WGS) entry which is preliminary data.</text>
</comment>
<organism evidence="2 3">
    <name type="scientific">Mortierella polycephala</name>
    <dbReference type="NCBI Taxonomy" id="41804"/>
    <lineage>
        <taxon>Eukaryota</taxon>
        <taxon>Fungi</taxon>
        <taxon>Fungi incertae sedis</taxon>
        <taxon>Mucoromycota</taxon>
        <taxon>Mortierellomycotina</taxon>
        <taxon>Mortierellomycetes</taxon>
        <taxon>Mortierellales</taxon>
        <taxon>Mortierellaceae</taxon>
        <taxon>Mortierella</taxon>
    </lineage>
</organism>
<evidence type="ECO:0000313" key="2">
    <source>
        <dbReference type="EMBL" id="KAG0252671.1"/>
    </source>
</evidence>
<feature type="compositionally biased region" description="Polar residues" evidence="1">
    <location>
        <begin position="158"/>
        <end position="171"/>
    </location>
</feature>
<feature type="region of interest" description="Disordered" evidence="1">
    <location>
        <begin position="84"/>
        <end position="205"/>
    </location>
</feature>
<evidence type="ECO:0000256" key="1">
    <source>
        <dbReference type="SAM" id="MobiDB-lite"/>
    </source>
</evidence>
<gene>
    <name evidence="2" type="ORF">BG011_006851</name>
</gene>
<evidence type="ECO:0000313" key="3">
    <source>
        <dbReference type="Proteomes" id="UP000726737"/>
    </source>
</evidence>